<feature type="signal peptide" evidence="1">
    <location>
        <begin position="1"/>
        <end position="24"/>
    </location>
</feature>
<dbReference type="eggNOG" id="ENOG50309K1">
    <property type="taxonomic scope" value="Bacteria"/>
</dbReference>
<keyword evidence="1" id="KW-0732">Signal</keyword>
<dbReference type="OrthoDB" id="2329530at2"/>
<sequence>MKLDRKLMMVSVAALMSVSPVLTVATNATSTVQAASVYKTYGKNSSVKTVKAGYFVDKNGKKTSKKMPKGGQYTIWEVEQIKGQYYFSIQSDLKYWMPASVTKGSVQYKSGNKTITIVTDGKGGVKTSTAQAKSSKKTVVKTTKTTKKSTKTAKATTSKPVTLVTIRKAQVFDQNGKKAKSYMGSKKWTVIGKGVTVKGLGTKKINGEDYYALQPGKYYIKVSDVKVK</sequence>
<keyword evidence="3" id="KW-1185">Reference proteome</keyword>
<organism evidence="2 3">
    <name type="scientific">Lactobacillus pasteurii DSM 23907 = CRBIP 24.76</name>
    <dbReference type="NCBI Taxonomy" id="1423790"/>
    <lineage>
        <taxon>Bacteria</taxon>
        <taxon>Bacillati</taxon>
        <taxon>Bacillota</taxon>
        <taxon>Bacilli</taxon>
        <taxon>Lactobacillales</taxon>
        <taxon>Lactobacillaceae</taxon>
        <taxon>Lactobacillus</taxon>
    </lineage>
</organism>
<dbReference type="PATRIC" id="fig|1423790.3.peg.1134"/>
<proteinExistence type="predicted"/>
<dbReference type="Proteomes" id="UP000009311">
    <property type="component" value="Unassembled WGS sequence"/>
</dbReference>
<dbReference type="AlphaFoldDB" id="I7LDQ0"/>
<dbReference type="EMBL" id="CAKD01000020">
    <property type="protein sequence ID" value="CCI85113.1"/>
    <property type="molecule type" value="Genomic_DNA"/>
</dbReference>
<feature type="chain" id="PRO_5038717824" description="Surface layer protein A domain-containing protein" evidence="1">
    <location>
        <begin position="25"/>
        <end position="228"/>
    </location>
</feature>
<dbReference type="RefSeq" id="WP_009559663.1">
    <property type="nucleotide sequence ID" value="NZ_AYZN01000003.1"/>
</dbReference>
<reference evidence="2 3" key="1">
    <citation type="submission" date="2012-06" db="EMBL/GenBank/DDBJ databases">
        <title>Draft Genome Sequence of Lactobacillus pasteurii CRBIP 24.76T.</title>
        <authorList>
            <person name="Cousin S."/>
            <person name="Bouchier C."/>
            <person name="Loux V."/>
            <person name="Ma L."/>
            <person name="Creno S."/>
            <person name="Bizet C."/>
            <person name="Clermont D."/>
        </authorList>
    </citation>
    <scope>NUCLEOTIDE SEQUENCE [LARGE SCALE GENOMIC DNA]</scope>
    <source>
        <strain evidence="3">CRBIP 24.76T</strain>
    </source>
</reference>
<comment type="caution">
    <text evidence="2">The sequence shown here is derived from an EMBL/GenBank/DDBJ whole genome shotgun (WGS) entry which is preliminary data.</text>
</comment>
<evidence type="ECO:0000313" key="3">
    <source>
        <dbReference type="Proteomes" id="UP000009311"/>
    </source>
</evidence>
<name>I7LDQ0_9LACO</name>
<evidence type="ECO:0008006" key="4">
    <source>
        <dbReference type="Google" id="ProtNLM"/>
    </source>
</evidence>
<evidence type="ECO:0000256" key="1">
    <source>
        <dbReference type="SAM" id="SignalP"/>
    </source>
</evidence>
<evidence type="ECO:0000313" key="2">
    <source>
        <dbReference type="EMBL" id="CCI85113.1"/>
    </source>
</evidence>
<gene>
    <name evidence="2" type="ORF">BN53_03280</name>
</gene>
<dbReference type="STRING" id="1423790.BN53_03280"/>
<accession>I7LDQ0</accession>
<protein>
    <recommendedName>
        <fullName evidence="4">Surface layer protein A domain-containing protein</fullName>
    </recommendedName>
</protein>